<gene>
    <name evidence="5" type="ORF">O3P69_001295</name>
</gene>
<dbReference type="FunFam" id="3.40.50.150:FF:000195">
    <property type="entry name" value="Methyltransferase domain containing protein"/>
    <property type="match status" value="1"/>
</dbReference>
<feature type="compositionally biased region" description="Basic residues" evidence="3">
    <location>
        <begin position="217"/>
        <end position="229"/>
    </location>
</feature>
<feature type="compositionally biased region" description="Low complexity" evidence="3">
    <location>
        <begin position="1247"/>
        <end position="1270"/>
    </location>
</feature>
<organism evidence="5 6">
    <name type="scientific">Scylla paramamosain</name>
    <name type="common">Mud crab</name>
    <dbReference type="NCBI Taxonomy" id="85552"/>
    <lineage>
        <taxon>Eukaryota</taxon>
        <taxon>Metazoa</taxon>
        <taxon>Ecdysozoa</taxon>
        <taxon>Arthropoda</taxon>
        <taxon>Crustacea</taxon>
        <taxon>Multicrustacea</taxon>
        <taxon>Malacostraca</taxon>
        <taxon>Eumalacostraca</taxon>
        <taxon>Eucarida</taxon>
        <taxon>Decapoda</taxon>
        <taxon>Pleocyemata</taxon>
        <taxon>Brachyura</taxon>
        <taxon>Eubrachyura</taxon>
        <taxon>Portunoidea</taxon>
        <taxon>Portunidae</taxon>
        <taxon>Portuninae</taxon>
        <taxon>Scylla</taxon>
    </lineage>
</organism>
<feature type="compositionally biased region" description="Low complexity" evidence="3">
    <location>
        <begin position="1439"/>
        <end position="1460"/>
    </location>
</feature>
<name>A0AAW0UPP1_SCYPA</name>
<feature type="compositionally biased region" description="Low complexity" evidence="3">
    <location>
        <begin position="412"/>
        <end position="438"/>
    </location>
</feature>
<evidence type="ECO:0000256" key="1">
    <source>
        <dbReference type="ARBA" id="ARBA00022603"/>
    </source>
</evidence>
<dbReference type="InterPro" id="IPR051422">
    <property type="entry name" value="AlkB_tRNA_MeTrf/Diox"/>
</dbReference>
<feature type="region of interest" description="Disordered" evidence="3">
    <location>
        <begin position="1483"/>
        <end position="1690"/>
    </location>
</feature>
<feature type="compositionally biased region" description="Polar residues" evidence="3">
    <location>
        <begin position="312"/>
        <end position="323"/>
    </location>
</feature>
<feature type="compositionally biased region" description="Pro residues" evidence="3">
    <location>
        <begin position="1009"/>
        <end position="1022"/>
    </location>
</feature>
<feature type="compositionally biased region" description="Basic and acidic residues" evidence="3">
    <location>
        <begin position="805"/>
        <end position="814"/>
    </location>
</feature>
<feature type="compositionally biased region" description="Basic and acidic residues" evidence="3">
    <location>
        <begin position="1491"/>
        <end position="1505"/>
    </location>
</feature>
<feature type="region of interest" description="Disordered" evidence="3">
    <location>
        <begin position="754"/>
        <end position="1045"/>
    </location>
</feature>
<feature type="compositionally biased region" description="Basic and acidic residues" evidence="3">
    <location>
        <begin position="754"/>
        <end position="773"/>
    </location>
</feature>
<sequence>MSPEESRKEREARSLALERAYVHDVYDQISVHFSSGRHRVWPRVRQFLLDLEPGSFVADVGCGNGKYLHVNQKVMKLGVDRCLNLTNTARERDHEVMVSDNLALPFRDEAFDAALSIAVIHHFATTERRVRALRELARILRIGGRLMISVWAMEQRHRKFESQDVLVPWHRPEHSSSDDKTSSIERDLNSTTTDDDDVLHYHAHNHSDSDSCPSNRHGGRKNGRRRTRSRAIDPIGAASSSQSSSDLSSPNESCYSFVRRALQKLTSSRRGSSSSGKSWFLHGGSLSAFKSDMEVGGTCEPRPSLSGGGQRGSVSNDGSLDSQENLDDVPIELRHLEPDDPALLDIPLSPLPLLPTSAGGTTTGGDPEGKAKSKSLTDLVQTSPRSLSGLLGAHGSSLFPKEKSVSREGLASSTSSETSSSVLRSKSSSSCLSLSSRELTAEVERGGALKKVPSSGVSVGDVDEKKENVTDNDKGTAATKKRGQTEREERTDSEKGEILRSVGAGGGDGAESSRDVTEGGAGSPPPTGRKRPALKKQKASINESDASDVETPIVIEISQAPKASQAEATPEQDEDHLSIPKGACIVKQSSLNDEFICIDRLLEKEKLKQSIQKQSSLNEDLIYGNRPERRESLRESLFTTQFRRLQNIRDSFQRLRTASLDRFEREKSDSSLKKGIVKLLQSWKSEILVPKETKSHEGTEDESGDAETRCSDASLTDDQKHTEAQRKGQGIYQLGRSCEGGEALRTCVMEKKLLSREPSERKPSREESSDSSKENSFQSDTSLDSEDSCVSVIFVPKPGQAGTADADKERHRSVSSESSEGSDKQHSPKSPRSPKSPKSPGPGGGRYFTPNRFLGTKGGVKTGPKMGTQVLAGASRPEPQRRVSPPSDSLPETTASPATAPGPTVTPTPEKVKTEAAPPVVREAPAIKTVASQAPRPVLGRGGSGLARVMSHCGSTPPATPPPNVTTGSYFSSHTPLPPRTVMSTEPSAPPPPQPSPPSVRQHESPTVPKVPPPITAAPPSQPLHSAHSSAPSTGGGKQHILKYEPQVVKRDTSFTQQLSSLLLGENIEIIRKTGSSGSRNVQIVRKTVPRYLTFDVFNPETDDLDSDSSASSSPNSGSSVIERGWPTEKDIEELDKEIKRREEEERRRAVPSPGAAAAAERNAPPPAEIPKLSLVEDVHRMDTISEDAREHSGSEVYRGLADRRRNAAQSAAFTRSSSVSRAFVDQTLGTSRREAESGKQRPVSMGSAPSSFLSTSSAGSSAGATGDGAPEASLKRSPKARRKLTIAHLDQPLSLQPAMEHKPESRRHSRSPEPLLDRQSLRSRVPERHHQQAKALSPMGTDPLSRSGDMKPWAEVAIKPLTETVNLPPPSSWRGRYSPEGIFKGLSEFEKKKSQEARKSGLELPFGAPCRGALSPSSSVSSTSPSVPKELGKEDAASRSPLLSSPTPSTSSGESRSGSHVAMSLFREGPFSLDLFKMSRSESSLPLLSPEDHRPNHGTFRDPVRPLVLPGPRKTSRLGSEDETESKEASPRGFKEQPSLAREETPPRSRRQHSSPLKVRIEDTKSQKESEDGKKTKCRLCARENEKRQKKRREEQLASVQLSREQILAGGARRRAATQGKADGPRRGELRSQGSLDSATEQKEAASSRSTPPLVRSGSLDLEKAERTQKMNSLSRDTSTSQDSLQSDMGGAPTLHRYYHVFREGELDQLIEKYVHNLHIISSYYDHANWCVVAEKVQVWTI</sequence>
<dbReference type="Pfam" id="PF08241">
    <property type="entry name" value="Methyltransf_11"/>
    <property type="match status" value="1"/>
</dbReference>
<feature type="compositionally biased region" description="Basic and acidic residues" evidence="3">
    <location>
        <begin position="462"/>
        <end position="474"/>
    </location>
</feature>
<feature type="compositionally biased region" description="Basic and acidic residues" evidence="3">
    <location>
        <begin position="1137"/>
        <end position="1149"/>
    </location>
</feature>
<feature type="domain" description="Methyltransferase type 11" evidence="4">
    <location>
        <begin position="59"/>
        <end position="148"/>
    </location>
</feature>
<comment type="caution">
    <text evidence="5">The sequence shown here is derived from an EMBL/GenBank/DDBJ whole genome shotgun (WGS) entry which is preliminary data.</text>
</comment>
<feature type="compositionally biased region" description="Basic and acidic residues" evidence="3">
    <location>
        <begin position="1560"/>
        <end position="1597"/>
    </location>
</feature>
<feature type="compositionally biased region" description="Low complexity" evidence="3">
    <location>
        <begin position="891"/>
        <end position="926"/>
    </location>
</feature>
<feature type="region of interest" description="Disordered" evidence="3">
    <location>
        <begin position="170"/>
        <end position="252"/>
    </location>
</feature>
<evidence type="ECO:0000256" key="2">
    <source>
        <dbReference type="ARBA" id="ARBA00022679"/>
    </source>
</evidence>
<feature type="compositionally biased region" description="Low complexity" evidence="3">
    <location>
        <begin position="1674"/>
        <end position="1688"/>
    </location>
</feature>
<feature type="region of interest" description="Disordered" evidence="3">
    <location>
        <begin position="691"/>
        <end position="728"/>
    </location>
</feature>
<dbReference type="GO" id="GO:0030488">
    <property type="term" value="P:tRNA methylation"/>
    <property type="evidence" value="ECO:0007669"/>
    <property type="project" value="TreeGrafter"/>
</dbReference>
<feature type="compositionally biased region" description="Low complexity" evidence="3">
    <location>
        <begin position="239"/>
        <end position="252"/>
    </location>
</feature>
<feature type="compositionally biased region" description="Low complexity" evidence="3">
    <location>
        <begin position="386"/>
        <end position="398"/>
    </location>
</feature>
<keyword evidence="2" id="KW-0808">Transferase</keyword>
<dbReference type="GO" id="GO:0106335">
    <property type="term" value="F:tRNA (5-carboxymethyluridine(34)-5-O)-methyltransferase activity"/>
    <property type="evidence" value="ECO:0007669"/>
    <property type="project" value="TreeGrafter"/>
</dbReference>
<dbReference type="GO" id="GO:0008757">
    <property type="term" value="F:S-adenosylmethionine-dependent methyltransferase activity"/>
    <property type="evidence" value="ECO:0007669"/>
    <property type="project" value="InterPro"/>
</dbReference>
<feature type="compositionally biased region" description="Basic residues" evidence="3">
    <location>
        <begin position="1277"/>
        <end position="1286"/>
    </location>
</feature>
<reference evidence="5 6" key="1">
    <citation type="submission" date="2023-03" db="EMBL/GenBank/DDBJ databases">
        <title>High-quality genome of Scylla paramamosain provides insights in environmental adaptation.</title>
        <authorList>
            <person name="Zhang L."/>
        </authorList>
    </citation>
    <scope>NUCLEOTIDE SEQUENCE [LARGE SCALE GENOMIC DNA]</scope>
    <source>
        <strain evidence="5">LZ_2023a</strain>
        <tissue evidence="5">Muscle</tissue>
    </source>
</reference>
<feature type="compositionally biased region" description="Basic and acidic residues" evidence="3">
    <location>
        <begin position="1527"/>
        <end position="1548"/>
    </location>
</feature>
<dbReference type="InterPro" id="IPR029063">
    <property type="entry name" value="SAM-dependent_MTases_sf"/>
</dbReference>
<feature type="compositionally biased region" description="Pro residues" evidence="3">
    <location>
        <begin position="988"/>
        <end position="998"/>
    </location>
</feature>
<dbReference type="GO" id="GO:0002098">
    <property type="term" value="P:tRNA wobble uridine modification"/>
    <property type="evidence" value="ECO:0007669"/>
    <property type="project" value="TreeGrafter"/>
</dbReference>
<protein>
    <recommendedName>
        <fullName evidence="4">Methyltransferase type 11 domain-containing protein</fullName>
    </recommendedName>
</protein>
<evidence type="ECO:0000259" key="4">
    <source>
        <dbReference type="Pfam" id="PF08241"/>
    </source>
</evidence>
<dbReference type="GO" id="GO:0005634">
    <property type="term" value="C:nucleus"/>
    <property type="evidence" value="ECO:0007669"/>
    <property type="project" value="TreeGrafter"/>
</dbReference>
<feature type="region of interest" description="Disordered" evidence="3">
    <location>
        <begin position="292"/>
        <end position="324"/>
    </location>
</feature>
<evidence type="ECO:0000313" key="5">
    <source>
        <dbReference type="EMBL" id="KAK8402103.1"/>
    </source>
</evidence>
<dbReference type="CDD" id="cd02440">
    <property type="entry name" value="AdoMet_MTases"/>
    <property type="match status" value="1"/>
</dbReference>
<evidence type="ECO:0000313" key="6">
    <source>
        <dbReference type="Proteomes" id="UP001487740"/>
    </source>
</evidence>
<feature type="compositionally biased region" description="Polar residues" evidence="3">
    <location>
        <begin position="1208"/>
        <end position="1221"/>
    </location>
</feature>
<feature type="compositionally biased region" description="Polar residues" evidence="3">
    <location>
        <begin position="374"/>
        <end position="385"/>
    </location>
</feature>
<feature type="compositionally biased region" description="Low complexity" evidence="3">
    <location>
        <begin position="1108"/>
        <end position="1120"/>
    </location>
</feature>
<feature type="compositionally biased region" description="Basic and acidic residues" evidence="3">
    <location>
        <begin position="1175"/>
        <end position="1194"/>
    </location>
</feature>
<dbReference type="SUPFAM" id="SSF53335">
    <property type="entry name" value="S-adenosyl-L-methionine-dependent methyltransferases"/>
    <property type="match status" value="1"/>
</dbReference>
<proteinExistence type="predicted"/>
<feature type="compositionally biased region" description="Basic and acidic residues" evidence="3">
    <location>
        <begin position="1316"/>
        <end position="1331"/>
    </location>
</feature>
<feature type="compositionally biased region" description="Basic and acidic residues" evidence="3">
    <location>
        <begin position="170"/>
        <end position="188"/>
    </location>
</feature>
<feature type="compositionally biased region" description="Basic residues" evidence="3">
    <location>
        <begin position="528"/>
        <end position="538"/>
    </location>
</feature>
<accession>A0AAW0UPP1</accession>
<dbReference type="GO" id="GO:0005737">
    <property type="term" value="C:cytoplasm"/>
    <property type="evidence" value="ECO:0007669"/>
    <property type="project" value="TreeGrafter"/>
</dbReference>
<dbReference type="Proteomes" id="UP001487740">
    <property type="component" value="Unassembled WGS sequence"/>
</dbReference>
<dbReference type="GO" id="GO:0000049">
    <property type="term" value="F:tRNA binding"/>
    <property type="evidence" value="ECO:0007669"/>
    <property type="project" value="TreeGrafter"/>
</dbReference>
<feature type="compositionally biased region" description="Basic and acidic residues" evidence="3">
    <location>
        <begin position="483"/>
        <end position="498"/>
    </location>
</feature>
<keyword evidence="1" id="KW-0489">Methyltransferase</keyword>
<dbReference type="Gene3D" id="3.40.50.150">
    <property type="entry name" value="Vaccinia Virus protein VP39"/>
    <property type="match status" value="2"/>
</dbReference>
<dbReference type="EMBL" id="JARAKH010000008">
    <property type="protein sequence ID" value="KAK8402103.1"/>
    <property type="molecule type" value="Genomic_DNA"/>
</dbReference>
<dbReference type="InterPro" id="IPR013216">
    <property type="entry name" value="Methyltransf_11"/>
</dbReference>
<evidence type="ECO:0000256" key="3">
    <source>
        <dbReference type="SAM" id="MobiDB-lite"/>
    </source>
</evidence>
<feature type="compositionally biased region" description="Basic and acidic residues" evidence="3">
    <location>
        <begin position="717"/>
        <end position="726"/>
    </location>
</feature>
<feature type="region of interest" description="Disordered" evidence="3">
    <location>
        <begin position="1389"/>
        <end position="1462"/>
    </location>
</feature>
<keyword evidence="6" id="KW-1185">Reference proteome</keyword>
<feature type="compositionally biased region" description="Low complexity" evidence="3">
    <location>
        <begin position="1151"/>
        <end position="1163"/>
    </location>
</feature>
<dbReference type="PANTHER" id="PTHR13069:SF37">
    <property type="entry name" value="FIRE DANCER"/>
    <property type="match status" value="1"/>
</dbReference>
<feature type="region of interest" description="Disordered" evidence="3">
    <location>
        <begin position="342"/>
        <end position="551"/>
    </location>
</feature>
<feature type="compositionally biased region" description="Low complexity" evidence="3">
    <location>
        <begin position="1416"/>
        <end position="1429"/>
    </location>
</feature>
<feature type="compositionally biased region" description="Basic and acidic residues" evidence="3">
    <location>
        <begin position="1389"/>
        <end position="1402"/>
    </location>
</feature>
<feature type="region of interest" description="Disordered" evidence="3">
    <location>
        <begin position="1101"/>
        <end position="1350"/>
    </location>
</feature>
<dbReference type="PANTHER" id="PTHR13069">
    <property type="entry name" value="ALKYLATED DNA REPAIR PROTEIN ALKB HOMOLOG 8"/>
    <property type="match status" value="1"/>
</dbReference>